<protein>
    <recommendedName>
        <fullName evidence="4">Peptidyl-prolyl cis-trans isomerase</fullName>
        <shortName evidence="4">PPIase</shortName>
        <ecNumber evidence="4">5.2.1.8</ecNumber>
    </recommendedName>
</protein>
<evidence type="ECO:0000256" key="2">
    <source>
        <dbReference type="ARBA" id="ARBA00023110"/>
    </source>
</evidence>
<gene>
    <name evidence="6" type="ORF">SanaruYs_30690</name>
</gene>
<dbReference type="GO" id="GO:0006457">
    <property type="term" value="P:protein folding"/>
    <property type="evidence" value="ECO:0007669"/>
    <property type="project" value="InterPro"/>
</dbReference>
<feature type="chain" id="PRO_5018814352" description="Peptidyl-prolyl cis-trans isomerase" evidence="4">
    <location>
        <begin position="21"/>
        <end position="291"/>
    </location>
</feature>
<proteinExistence type="inferred from homology"/>
<keyword evidence="4" id="KW-0732">Signal</keyword>
<dbReference type="EC" id="5.2.1.8" evidence="4"/>
<dbReference type="Pfam" id="PF00160">
    <property type="entry name" value="Pro_isomerase"/>
    <property type="match status" value="2"/>
</dbReference>
<keyword evidence="3 4" id="KW-0413">Isomerase</keyword>
<dbReference type="InterPro" id="IPR002130">
    <property type="entry name" value="Cyclophilin-type_PPIase_dom"/>
</dbReference>
<dbReference type="Gene3D" id="2.40.100.10">
    <property type="entry name" value="Cyclophilin-like"/>
    <property type="match status" value="2"/>
</dbReference>
<dbReference type="PROSITE" id="PS51257">
    <property type="entry name" value="PROKAR_LIPOPROTEIN"/>
    <property type="match status" value="1"/>
</dbReference>
<dbReference type="InterPro" id="IPR044666">
    <property type="entry name" value="Cyclophilin_A-like"/>
</dbReference>
<dbReference type="SUPFAM" id="SSF50891">
    <property type="entry name" value="Cyclophilin-like"/>
    <property type="match status" value="2"/>
</dbReference>
<comment type="caution">
    <text evidence="6">The sequence shown here is derived from an EMBL/GenBank/DDBJ whole genome shotgun (WGS) entry which is preliminary data.</text>
</comment>
<dbReference type="PRINTS" id="PR00153">
    <property type="entry name" value="CSAPPISMRASE"/>
</dbReference>
<feature type="signal peptide" evidence="4">
    <location>
        <begin position="1"/>
        <end position="20"/>
    </location>
</feature>
<dbReference type="RefSeq" id="WP_127123472.1">
    <property type="nucleotide sequence ID" value="NZ_BHXQ01000005.1"/>
</dbReference>
<dbReference type="OrthoDB" id="9807797at2"/>
<reference evidence="6 7" key="1">
    <citation type="submission" date="2018-11" db="EMBL/GenBank/DDBJ databases">
        <title>Chryseotalea sanarue gen. nov., sp., nov., a member of the family Cytophagaceae, isolated from a brackish lake in Hamamatsu Japan.</title>
        <authorList>
            <person name="Maejima Y."/>
            <person name="Iino T."/>
            <person name="Muraguchi Y."/>
            <person name="Fukuda K."/>
            <person name="Ohkuma M."/>
            <person name="Moriuchi R."/>
            <person name="Dohra H."/>
            <person name="Kimbara K."/>
            <person name="Shintani M."/>
        </authorList>
    </citation>
    <scope>NUCLEOTIDE SEQUENCE [LARGE SCALE GENOMIC DNA]</scope>
    <source>
        <strain evidence="6 7">Ys</strain>
    </source>
</reference>
<evidence type="ECO:0000256" key="1">
    <source>
        <dbReference type="ARBA" id="ARBA00007365"/>
    </source>
</evidence>
<dbReference type="PROSITE" id="PS50072">
    <property type="entry name" value="CSA_PPIASE_2"/>
    <property type="match status" value="1"/>
</dbReference>
<dbReference type="InterPro" id="IPR029000">
    <property type="entry name" value="Cyclophilin-like_dom_sf"/>
</dbReference>
<dbReference type="PANTHER" id="PTHR45625:SF4">
    <property type="entry name" value="PEPTIDYLPROLYL ISOMERASE DOMAIN AND WD REPEAT-CONTAINING PROTEIN 1"/>
    <property type="match status" value="1"/>
</dbReference>
<evidence type="ECO:0000313" key="6">
    <source>
        <dbReference type="EMBL" id="GCC52830.1"/>
    </source>
</evidence>
<evidence type="ECO:0000259" key="5">
    <source>
        <dbReference type="PROSITE" id="PS50072"/>
    </source>
</evidence>
<dbReference type="EMBL" id="BHXQ01000005">
    <property type="protein sequence ID" value="GCC52830.1"/>
    <property type="molecule type" value="Genomic_DNA"/>
</dbReference>
<comment type="similarity">
    <text evidence="1 4">Belongs to the cyclophilin-type PPIase family.</text>
</comment>
<dbReference type="InterPro" id="IPR020892">
    <property type="entry name" value="Cyclophilin-type_PPIase_CS"/>
</dbReference>
<name>A0A401UD86_9BACT</name>
<evidence type="ECO:0000256" key="4">
    <source>
        <dbReference type="RuleBase" id="RU363019"/>
    </source>
</evidence>
<sequence length="291" mass="33003">MNRVTFFSLFLSFAFLLGCAQSKKTDYVVTIKTNYGDMVAILYDETPKHKENFIKLAKEKYFDSLLFHRVIPNFMIQGGDPNSKKANAGQPIGTGSPGYTLPAEFVPSLFHEKGSLSAARQEDKQNPKRASNGSQFYIVHGQVWKESDLLIDQEKLGMGIRQLISKPENKPLYDSLVQLYQTDQNAYQACINALAPRIEKETGLKLNKPMASERLKAYTTTGGSPHLDDEYTVFGKVIKGLEVIDKIAALERNRANRPKEDVRMFVTVEELSKKKITKLYGYEYPKEEKKK</sequence>
<dbReference type="PROSITE" id="PS00170">
    <property type="entry name" value="CSA_PPIASE_1"/>
    <property type="match status" value="1"/>
</dbReference>
<comment type="function">
    <text evidence="4">PPIases accelerate the folding of proteins. It catalyzes the cis-trans isomerization of proline imidic peptide bonds in oligopeptides.</text>
</comment>
<comment type="catalytic activity">
    <reaction evidence="4">
        <text>[protein]-peptidylproline (omega=180) = [protein]-peptidylproline (omega=0)</text>
        <dbReference type="Rhea" id="RHEA:16237"/>
        <dbReference type="Rhea" id="RHEA-COMP:10747"/>
        <dbReference type="Rhea" id="RHEA-COMP:10748"/>
        <dbReference type="ChEBI" id="CHEBI:83833"/>
        <dbReference type="ChEBI" id="CHEBI:83834"/>
        <dbReference type="EC" id="5.2.1.8"/>
    </reaction>
</comment>
<feature type="domain" description="PPIase cyclophilin-type" evidence="5">
    <location>
        <begin position="28"/>
        <end position="264"/>
    </location>
</feature>
<dbReference type="Proteomes" id="UP000288227">
    <property type="component" value="Unassembled WGS sequence"/>
</dbReference>
<accession>A0A401UD86</accession>
<organism evidence="6 7">
    <name type="scientific">Chryseotalea sanaruensis</name>
    <dbReference type="NCBI Taxonomy" id="2482724"/>
    <lineage>
        <taxon>Bacteria</taxon>
        <taxon>Pseudomonadati</taxon>
        <taxon>Bacteroidota</taxon>
        <taxon>Cytophagia</taxon>
        <taxon>Cytophagales</taxon>
        <taxon>Chryseotaleaceae</taxon>
        <taxon>Chryseotalea</taxon>
    </lineage>
</organism>
<keyword evidence="2 4" id="KW-0697">Rotamase</keyword>
<dbReference type="AlphaFoldDB" id="A0A401UD86"/>
<dbReference type="CDD" id="cd00317">
    <property type="entry name" value="cyclophilin"/>
    <property type="match status" value="1"/>
</dbReference>
<evidence type="ECO:0000313" key="7">
    <source>
        <dbReference type="Proteomes" id="UP000288227"/>
    </source>
</evidence>
<keyword evidence="7" id="KW-1185">Reference proteome</keyword>
<evidence type="ECO:0000256" key="3">
    <source>
        <dbReference type="ARBA" id="ARBA00023235"/>
    </source>
</evidence>
<dbReference type="PANTHER" id="PTHR45625">
    <property type="entry name" value="PEPTIDYL-PROLYL CIS-TRANS ISOMERASE-RELATED"/>
    <property type="match status" value="1"/>
</dbReference>
<dbReference type="GO" id="GO:0003755">
    <property type="term" value="F:peptidyl-prolyl cis-trans isomerase activity"/>
    <property type="evidence" value="ECO:0007669"/>
    <property type="project" value="UniProtKB-UniRule"/>
</dbReference>